<sequence>MEGTVKTPKELMADLKGNYIQVIKKNGKTYEKLFKDPQRAVRAVGVENIKYLREVLKEQVNSRYTEIDAVTGTKENEL</sequence>
<dbReference type="Proteomes" id="UP000595566">
    <property type="component" value="Segment"/>
</dbReference>
<evidence type="ECO:0000313" key="2">
    <source>
        <dbReference type="Proteomes" id="UP000595566"/>
    </source>
</evidence>
<dbReference type="EMBL" id="MW353175">
    <property type="protein sequence ID" value="QQO91793.1"/>
    <property type="molecule type" value="Genomic_DNA"/>
</dbReference>
<proteinExistence type="predicted"/>
<organism evidence="1 2">
    <name type="scientific">Flavobacterium phage vB_FspM_immuto_2-6A</name>
    <dbReference type="NCBI Taxonomy" id="2801477"/>
    <lineage>
        <taxon>Viruses</taxon>
        <taxon>Duplodnaviria</taxon>
        <taxon>Heunggongvirae</taxon>
        <taxon>Uroviricota</taxon>
        <taxon>Caudoviricetes</taxon>
        <taxon>Immutovirus</taxon>
        <taxon>Immutovirus immuto</taxon>
    </lineage>
</organism>
<keyword evidence="2" id="KW-1185">Reference proteome</keyword>
<reference evidence="1 2" key="1">
    <citation type="submission" date="2020-12" db="EMBL/GenBank/DDBJ databases">
        <title>Dynamics of Baltic Sea phages driven by environmental changes.</title>
        <authorList>
            <person name="Hoetzinger M."/>
            <person name="Nilsson E."/>
            <person name="Holmfeldt K."/>
        </authorList>
    </citation>
    <scope>NUCLEOTIDE SEQUENCE [LARGE SCALE GENOMIC DNA]</scope>
</reference>
<gene>
    <name evidence="1" type="ORF">immuto26A_114</name>
</gene>
<accession>A0A7T8ERJ8</accession>
<evidence type="ECO:0000313" key="1">
    <source>
        <dbReference type="EMBL" id="QQO91793.1"/>
    </source>
</evidence>
<name>A0A7T8ERJ8_9CAUD</name>
<protein>
    <submittedName>
        <fullName evidence="1">Uncharacterized protein</fullName>
    </submittedName>
</protein>